<keyword evidence="2" id="KW-1185">Reference proteome</keyword>
<evidence type="ECO:0000313" key="1">
    <source>
        <dbReference type="EMBL" id="MBB5021684.1"/>
    </source>
</evidence>
<proteinExistence type="predicted"/>
<comment type="caution">
    <text evidence="1">The sequence shown here is derived from an EMBL/GenBank/DDBJ whole genome shotgun (WGS) entry which is preliminary data.</text>
</comment>
<organism evidence="1 2">
    <name type="scientific">Desulfurispira natronophila</name>
    <dbReference type="NCBI Taxonomy" id="682562"/>
    <lineage>
        <taxon>Bacteria</taxon>
        <taxon>Pseudomonadati</taxon>
        <taxon>Chrysiogenota</taxon>
        <taxon>Chrysiogenia</taxon>
        <taxon>Chrysiogenales</taxon>
        <taxon>Chrysiogenaceae</taxon>
        <taxon>Desulfurispira</taxon>
    </lineage>
</organism>
<protein>
    <submittedName>
        <fullName evidence="1">Putative nucleotidyltransferase</fullName>
    </submittedName>
</protein>
<dbReference type="InterPro" id="IPR052548">
    <property type="entry name" value="Type_VII_TA_antitoxin"/>
</dbReference>
<reference evidence="1 2" key="1">
    <citation type="submission" date="2020-08" db="EMBL/GenBank/DDBJ databases">
        <title>Genomic Encyclopedia of Type Strains, Phase IV (KMG-IV): sequencing the most valuable type-strain genomes for metagenomic binning, comparative biology and taxonomic classification.</title>
        <authorList>
            <person name="Goeker M."/>
        </authorList>
    </citation>
    <scope>NUCLEOTIDE SEQUENCE [LARGE SCALE GENOMIC DNA]</scope>
    <source>
        <strain evidence="1 2">DSM 22071</strain>
    </source>
</reference>
<dbReference type="GO" id="GO:0016740">
    <property type="term" value="F:transferase activity"/>
    <property type="evidence" value="ECO:0007669"/>
    <property type="project" value="UniProtKB-KW"/>
</dbReference>
<dbReference type="AlphaFoldDB" id="A0A7W7Y4B5"/>
<accession>A0A7W7Y4B5</accession>
<sequence>MLQEALEQTSLNQEETRTMEKLVKRIRTKYAKVVTNVVLYGSTLRQAGVRRKDLNVLIIMNQKDTELARTMAEALEQLDKKIKLDPKIISMEEYLGEAQLESNFYKKVTNEGVEVYKNPEVMTVPAD</sequence>
<dbReference type="Gene3D" id="3.30.460.10">
    <property type="entry name" value="Beta Polymerase, domain 2"/>
    <property type="match status" value="1"/>
</dbReference>
<dbReference type="SUPFAM" id="SSF81301">
    <property type="entry name" value="Nucleotidyltransferase"/>
    <property type="match status" value="1"/>
</dbReference>
<keyword evidence="1" id="KW-0808">Transferase</keyword>
<dbReference type="RefSeq" id="WP_183730829.1">
    <property type="nucleotide sequence ID" value="NZ_JACHID010000005.1"/>
</dbReference>
<dbReference type="PANTHER" id="PTHR33933:SF1">
    <property type="entry name" value="PROTEIN ADENYLYLTRANSFERASE MNTA-RELATED"/>
    <property type="match status" value="1"/>
</dbReference>
<name>A0A7W7Y4B5_9BACT</name>
<dbReference type="InterPro" id="IPR043519">
    <property type="entry name" value="NT_sf"/>
</dbReference>
<dbReference type="PANTHER" id="PTHR33933">
    <property type="entry name" value="NUCLEOTIDYLTRANSFERASE"/>
    <property type="match status" value="1"/>
</dbReference>
<dbReference type="Proteomes" id="UP000528322">
    <property type="component" value="Unassembled WGS sequence"/>
</dbReference>
<gene>
    <name evidence="1" type="ORF">HNR37_000997</name>
</gene>
<dbReference type="EMBL" id="JACHID010000005">
    <property type="protein sequence ID" value="MBB5021684.1"/>
    <property type="molecule type" value="Genomic_DNA"/>
</dbReference>
<evidence type="ECO:0000313" key="2">
    <source>
        <dbReference type="Proteomes" id="UP000528322"/>
    </source>
</evidence>